<keyword evidence="2" id="KW-1185">Reference proteome</keyword>
<gene>
    <name evidence="1" type="ORF">ACPOL_0862</name>
</gene>
<dbReference type="AlphaFoldDB" id="A0A2Z5FTQ0"/>
<accession>A0A2Z5FTQ0</accession>
<dbReference type="EMBL" id="CP030840">
    <property type="protein sequence ID" value="AXC10219.1"/>
    <property type="molecule type" value="Genomic_DNA"/>
</dbReference>
<dbReference type="KEGG" id="abas:ACPOL_0862"/>
<name>A0A2Z5FTQ0_9BACT</name>
<evidence type="ECO:0000313" key="2">
    <source>
        <dbReference type="Proteomes" id="UP000253606"/>
    </source>
</evidence>
<reference evidence="1 2" key="1">
    <citation type="journal article" date="2018" name="Front. Microbiol.">
        <title>Hydrolytic Capabilities as a Key to Environmental Success: Chitinolytic and Cellulolytic Acidobacteria From Acidic Sub-arctic Soils and Boreal Peatlands.</title>
        <authorList>
            <person name="Belova S.E."/>
            <person name="Ravin N.V."/>
            <person name="Pankratov T.A."/>
            <person name="Rakitin A.L."/>
            <person name="Ivanova A.A."/>
            <person name="Beletsky A.V."/>
            <person name="Mardanov A.V."/>
            <person name="Sinninghe Damste J.S."/>
            <person name="Dedysh S.N."/>
        </authorList>
    </citation>
    <scope>NUCLEOTIDE SEQUENCE [LARGE SCALE GENOMIC DNA]</scope>
    <source>
        <strain evidence="1 2">SBC82</strain>
    </source>
</reference>
<proteinExistence type="predicted"/>
<protein>
    <submittedName>
        <fullName evidence="1">Uncharacterized protein</fullName>
    </submittedName>
</protein>
<evidence type="ECO:0000313" key="1">
    <source>
        <dbReference type="EMBL" id="AXC10219.1"/>
    </source>
</evidence>
<sequence length="48" mass="5152">MVGCIFESSAGQAIECREVSATSKDMGQAFFAGRLDLRLLGLGLEEED</sequence>
<dbReference type="Proteomes" id="UP000253606">
    <property type="component" value="Chromosome"/>
</dbReference>
<organism evidence="1 2">
    <name type="scientific">Acidisarcina polymorpha</name>
    <dbReference type="NCBI Taxonomy" id="2211140"/>
    <lineage>
        <taxon>Bacteria</taxon>
        <taxon>Pseudomonadati</taxon>
        <taxon>Acidobacteriota</taxon>
        <taxon>Terriglobia</taxon>
        <taxon>Terriglobales</taxon>
        <taxon>Acidobacteriaceae</taxon>
        <taxon>Acidisarcina</taxon>
    </lineage>
</organism>